<evidence type="ECO:0000313" key="5">
    <source>
        <dbReference type="RefSeq" id="XP_033574213.1"/>
    </source>
</evidence>
<dbReference type="InterPro" id="IPR053137">
    <property type="entry name" value="NLR-like"/>
</dbReference>
<keyword evidence="4" id="KW-1185">Reference proteome</keyword>
<dbReference type="Pfam" id="PF14420">
    <property type="entry name" value="Clr5"/>
    <property type="match status" value="1"/>
</dbReference>
<dbReference type="OrthoDB" id="5986190at2759"/>
<accession>A0A6A6YF63</accession>
<evidence type="ECO:0000259" key="2">
    <source>
        <dbReference type="Pfam" id="PF14420"/>
    </source>
</evidence>
<organism evidence="3">
    <name type="scientific">Mytilinidion resinicola</name>
    <dbReference type="NCBI Taxonomy" id="574789"/>
    <lineage>
        <taxon>Eukaryota</taxon>
        <taxon>Fungi</taxon>
        <taxon>Dikarya</taxon>
        <taxon>Ascomycota</taxon>
        <taxon>Pezizomycotina</taxon>
        <taxon>Dothideomycetes</taxon>
        <taxon>Pleosporomycetidae</taxon>
        <taxon>Mytilinidiales</taxon>
        <taxon>Mytilinidiaceae</taxon>
        <taxon>Mytilinidion</taxon>
    </lineage>
</organism>
<gene>
    <name evidence="3 5" type="ORF">BDZ99DRAFT_465164</name>
</gene>
<dbReference type="SUPFAM" id="SSF48452">
    <property type="entry name" value="TPR-like"/>
    <property type="match status" value="2"/>
</dbReference>
<evidence type="ECO:0000256" key="1">
    <source>
        <dbReference type="SAM" id="MobiDB-lite"/>
    </source>
</evidence>
<reference evidence="5" key="2">
    <citation type="submission" date="2020-04" db="EMBL/GenBank/DDBJ databases">
        <authorList>
            <consortium name="NCBI Genome Project"/>
        </authorList>
    </citation>
    <scope>NUCLEOTIDE SEQUENCE</scope>
    <source>
        <strain evidence="5">CBS 304.34</strain>
    </source>
</reference>
<dbReference type="Gene3D" id="1.25.40.10">
    <property type="entry name" value="Tetratricopeptide repeat domain"/>
    <property type="match status" value="2"/>
</dbReference>
<proteinExistence type="predicted"/>
<reference evidence="5" key="3">
    <citation type="submission" date="2025-04" db="UniProtKB">
        <authorList>
            <consortium name="RefSeq"/>
        </authorList>
    </citation>
    <scope>IDENTIFICATION</scope>
    <source>
        <strain evidence="5">CBS 304.34</strain>
    </source>
</reference>
<dbReference type="Proteomes" id="UP000504636">
    <property type="component" value="Unplaced"/>
</dbReference>
<evidence type="ECO:0000313" key="3">
    <source>
        <dbReference type="EMBL" id="KAF2807249.1"/>
    </source>
</evidence>
<name>A0A6A6YF63_9PEZI</name>
<sequence length="493" mass="55943">MPTTSMGPPTKPRKRKAPTLRADAWEPYKARIVELHIARKLPLPEVKKRIEEEFGFTAELRQYRTRISQWNKDKNVKGKEMRAIVRKRQERRLVDVKKGELIFDIRGNKVEPQKIDRWMKRHKVPESFLYAPSPAASTPSDVGCRTVSERGSPVPSPMYSPGIPYFSPAGITSVAHSPPMLSPTLSILSIVQPQGSTFAGQSPAPTYRSVPGFPPDSPSTLIASQSQFISVDSDTPGYALPLEVRSTTTRSIQYRYKQTEEEQLREELLMAETLYGMSHTETLGILSKLGIVLMDQGRYRSAEEMIRKLVKGCRVINGDDDVNTLDALNLLGEVLRYQGIHAKAEKLHRRTFESKRIILGDKHPSTLTSMANLASTYRNQGRWKEAEELQAKELEMCSRVLGEEHPDTLTSMANLASTYRNQGRWKEAEELEVQVMETSSRVLGDEHPDTLTSMANLAHTWKSQSQNNEAILLMKKWMTRSWVLRATLFFSRM</sequence>
<feature type="region of interest" description="Disordered" evidence="1">
    <location>
        <begin position="1"/>
        <end position="21"/>
    </location>
</feature>
<dbReference type="InterPro" id="IPR011990">
    <property type="entry name" value="TPR-like_helical_dom_sf"/>
</dbReference>
<protein>
    <submittedName>
        <fullName evidence="3 5">TPR-like protein</fullName>
    </submittedName>
</protein>
<dbReference type="RefSeq" id="XP_033574213.1">
    <property type="nucleotide sequence ID" value="XM_033720487.1"/>
</dbReference>
<dbReference type="PANTHER" id="PTHR46082">
    <property type="entry name" value="ATP/GTP-BINDING PROTEIN-RELATED"/>
    <property type="match status" value="1"/>
</dbReference>
<dbReference type="EMBL" id="MU003705">
    <property type="protein sequence ID" value="KAF2807249.1"/>
    <property type="molecule type" value="Genomic_DNA"/>
</dbReference>
<feature type="domain" description="Clr5" evidence="2">
    <location>
        <begin position="22"/>
        <end position="74"/>
    </location>
</feature>
<dbReference type="PANTHER" id="PTHR46082:SF6">
    <property type="entry name" value="AAA+ ATPASE DOMAIN-CONTAINING PROTEIN-RELATED"/>
    <property type="match status" value="1"/>
</dbReference>
<reference evidence="3 5" key="1">
    <citation type="journal article" date="2020" name="Stud. Mycol.">
        <title>101 Dothideomycetes genomes: a test case for predicting lifestyles and emergence of pathogens.</title>
        <authorList>
            <person name="Haridas S."/>
            <person name="Albert R."/>
            <person name="Binder M."/>
            <person name="Bloem J."/>
            <person name="Labutti K."/>
            <person name="Salamov A."/>
            <person name="Andreopoulos B."/>
            <person name="Baker S."/>
            <person name="Barry K."/>
            <person name="Bills G."/>
            <person name="Bluhm B."/>
            <person name="Cannon C."/>
            <person name="Castanera R."/>
            <person name="Culley D."/>
            <person name="Daum C."/>
            <person name="Ezra D."/>
            <person name="Gonzalez J."/>
            <person name="Henrissat B."/>
            <person name="Kuo A."/>
            <person name="Liang C."/>
            <person name="Lipzen A."/>
            <person name="Lutzoni F."/>
            <person name="Magnuson J."/>
            <person name="Mondo S."/>
            <person name="Nolan M."/>
            <person name="Ohm R."/>
            <person name="Pangilinan J."/>
            <person name="Park H.-J."/>
            <person name="Ramirez L."/>
            <person name="Alfaro M."/>
            <person name="Sun H."/>
            <person name="Tritt A."/>
            <person name="Yoshinaga Y."/>
            <person name="Zwiers L.-H."/>
            <person name="Turgeon B."/>
            <person name="Goodwin S."/>
            <person name="Spatafora J."/>
            <person name="Crous P."/>
            <person name="Grigoriev I."/>
        </authorList>
    </citation>
    <scope>NUCLEOTIDE SEQUENCE</scope>
    <source>
        <strain evidence="3 5">CBS 304.34</strain>
    </source>
</reference>
<dbReference type="InterPro" id="IPR025676">
    <property type="entry name" value="Clr5_dom"/>
</dbReference>
<dbReference type="AlphaFoldDB" id="A0A6A6YF63"/>
<evidence type="ECO:0000313" key="4">
    <source>
        <dbReference type="Proteomes" id="UP000504636"/>
    </source>
</evidence>
<dbReference type="Pfam" id="PF13424">
    <property type="entry name" value="TPR_12"/>
    <property type="match status" value="2"/>
</dbReference>
<dbReference type="GeneID" id="54461380"/>